<keyword evidence="6" id="KW-0479">Metal-binding</keyword>
<evidence type="ECO:0000256" key="10">
    <source>
        <dbReference type="ARBA" id="ARBA00032441"/>
    </source>
</evidence>
<keyword evidence="8" id="KW-0067">ATP-binding</keyword>
<reference evidence="11 12" key="1">
    <citation type="submission" date="2016-10" db="EMBL/GenBank/DDBJ databases">
        <authorList>
            <person name="de Groot N.N."/>
        </authorList>
    </citation>
    <scope>NUCLEOTIDE SEQUENCE [LARGE SCALE GENOMIC DNA]</scope>
    <source>
        <strain evidence="11 12">DSM 18684</strain>
    </source>
</reference>
<evidence type="ECO:0000256" key="9">
    <source>
        <dbReference type="ARBA" id="ARBA00022842"/>
    </source>
</evidence>
<evidence type="ECO:0000256" key="6">
    <source>
        <dbReference type="ARBA" id="ARBA00022723"/>
    </source>
</evidence>
<dbReference type="InterPro" id="IPR027417">
    <property type="entry name" value="P-loop_NTPase"/>
</dbReference>
<dbReference type="AlphaFoldDB" id="A0A1I2XEJ7"/>
<comment type="subcellular location">
    <subcellularLocation>
        <location evidence="1">Cytoplasm</location>
    </subcellularLocation>
</comment>
<dbReference type="GO" id="GO:0005524">
    <property type="term" value="F:ATP binding"/>
    <property type="evidence" value="ECO:0007669"/>
    <property type="project" value="UniProtKB-KW"/>
</dbReference>
<evidence type="ECO:0000256" key="1">
    <source>
        <dbReference type="ARBA" id="ARBA00004496"/>
    </source>
</evidence>
<keyword evidence="7" id="KW-0547">Nucleotide-binding</keyword>
<evidence type="ECO:0000256" key="4">
    <source>
        <dbReference type="ARBA" id="ARBA00022490"/>
    </source>
</evidence>
<keyword evidence="9" id="KW-0460">Magnesium</keyword>
<organism evidence="11 12">
    <name type="scientific">Pedobacter insulae</name>
    <dbReference type="NCBI Taxonomy" id="414048"/>
    <lineage>
        <taxon>Bacteria</taxon>
        <taxon>Pseudomonadati</taxon>
        <taxon>Bacteroidota</taxon>
        <taxon>Sphingobacteriia</taxon>
        <taxon>Sphingobacteriales</taxon>
        <taxon>Sphingobacteriaceae</taxon>
        <taxon>Pedobacter</taxon>
    </lineage>
</organism>
<dbReference type="EMBL" id="FOPP01000005">
    <property type="protein sequence ID" value="SFH11086.1"/>
    <property type="molecule type" value="Genomic_DNA"/>
</dbReference>
<accession>A0A1I2XEJ7</accession>
<evidence type="ECO:0000256" key="5">
    <source>
        <dbReference type="ARBA" id="ARBA00022694"/>
    </source>
</evidence>
<sequence>MESITINNTEALPSVARALLLFAADEKFFVFEGEMAAGKTTLIKSFCSALGVTEVVSSPTFSIVNEYESAKGPMYHFDFYRLKNLQEAYDIGYEEYFYSGNYCLVEWPTKVEELLPEQYIKVEIGIIGETERSFSFKKVLNS</sequence>
<dbReference type="SUPFAM" id="SSF52540">
    <property type="entry name" value="P-loop containing nucleoside triphosphate hydrolases"/>
    <property type="match status" value="1"/>
</dbReference>
<gene>
    <name evidence="11" type="ORF">SAMN04489864_105137</name>
</gene>
<evidence type="ECO:0000313" key="11">
    <source>
        <dbReference type="EMBL" id="SFH11086.1"/>
    </source>
</evidence>
<dbReference type="Gene3D" id="3.40.50.300">
    <property type="entry name" value="P-loop containing nucleotide triphosphate hydrolases"/>
    <property type="match status" value="1"/>
</dbReference>
<keyword evidence="12" id="KW-1185">Reference proteome</keyword>
<dbReference type="PANTHER" id="PTHR33540:SF2">
    <property type="entry name" value="TRNA THREONYLCARBAMOYLADENOSINE BIOSYNTHESIS PROTEIN TSAE"/>
    <property type="match status" value="1"/>
</dbReference>
<dbReference type="GO" id="GO:0002949">
    <property type="term" value="P:tRNA threonylcarbamoyladenosine modification"/>
    <property type="evidence" value="ECO:0007669"/>
    <property type="project" value="InterPro"/>
</dbReference>
<dbReference type="Pfam" id="PF02367">
    <property type="entry name" value="TsaE"/>
    <property type="match status" value="1"/>
</dbReference>
<keyword evidence="5" id="KW-0819">tRNA processing</keyword>
<evidence type="ECO:0000313" key="12">
    <source>
        <dbReference type="Proteomes" id="UP000199666"/>
    </source>
</evidence>
<evidence type="ECO:0000256" key="3">
    <source>
        <dbReference type="ARBA" id="ARBA00019010"/>
    </source>
</evidence>
<proteinExistence type="inferred from homology"/>
<keyword evidence="4" id="KW-0963">Cytoplasm</keyword>
<dbReference type="STRING" id="414048.SAMN04489864_105137"/>
<dbReference type="PANTHER" id="PTHR33540">
    <property type="entry name" value="TRNA THREONYLCARBAMOYLADENOSINE BIOSYNTHESIS PROTEIN TSAE"/>
    <property type="match status" value="1"/>
</dbReference>
<dbReference type="GO" id="GO:0046872">
    <property type="term" value="F:metal ion binding"/>
    <property type="evidence" value="ECO:0007669"/>
    <property type="project" value="UniProtKB-KW"/>
</dbReference>
<dbReference type="GO" id="GO:0005737">
    <property type="term" value="C:cytoplasm"/>
    <property type="evidence" value="ECO:0007669"/>
    <property type="project" value="UniProtKB-SubCell"/>
</dbReference>
<evidence type="ECO:0000256" key="8">
    <source>
        <dbReference type="ARBA" id="ARBA00022840"/>
    </source>
</evidence>
<dbReference type="NCBIfam" id="TIGR00150">
    <property type="entry name" value="T6A_YjeE"/>
    <property type="match status" value="1"/>
</dbReference>
<evidence type="ECO:0000256" key="2">
    <source>
        <dbReference type="ARBA" id="ARBA00007599"/>
    </source>
</evidence>
<dbReference type="Proteomes" id="UP000199666">
    <property type="component" value="Unassembled WGS sequence"/>
</dbReference>
<dbReference type="OrthoDB" id="9815896at2"/>
<dbReference type="InterPro" id="IPR003442">
    <property type="entry name" value="T6A_TsaE"/>
</dbReference>
<dbReference type="RefSeq" id="WP_090993596.1">
    <property type="nucleotide sequence ID" value="NZ_FOPP01000005.1"/>
</dbReference>
<name>A0A1I2XEJ7_9SPHI</name>
<comment type="similarity">
    <text evidence="2">Belongs to the TsaE family.</text>
</comment>
<protein>
    <recommendedName>
        <fullName evidence="3">tRNA threonylcarbamoyladenosine biosynthesis protein TsaE</fullName>
    </recommendedName>
    <alternativeName>
        <fullName evidence="10">t(6)A37 threonylcarbamoyladenosine biosynthesis protein TsaE</fullName>
    </alternativeName>
</protein>
<evidence type="ECO:0000256" key="7">
    <source>
        <dbReference type="ARBA" id="ARBA00022741"/>
    </source>
</evidence>